<gene>
    <name evidence="1" type="ORF">DCC81_03765</name>
</gene>
<organism evidence="1 2">
    <name type="scientific">Chitinophaga parva</name>
    <dbReference type="NCBI Taxonomy" id="2169414"/>
    <lineage>
        <taxon>Bacteria</taxon>
        <taxon>Pseudomonadati</taxon>
        <taxon>Bacteroidota</taxon>
        <taxon>Chitinophagia</taxon>
        <taxon>Chitinophagales</taxon>
        <taxon>Chitinophagaceae</taxon>
        <taxon>Chitinophaga</taxon>
    </lineage>
</organism>
<dbReference type="RefSeq" id="WP_108685250.1">
    <property type="nucleotide sequence ID" value="NZ_QCYK01000001.1"/>
</dbReference>
<dbReference type="EMBL" id="QCYK01000001">
    <property type="protein sequence ID" value="PUZ28611.1"/>
    <property type="molecule type" value="Genomic_DNA"/>
</dbReference>
<dbReference type="AlphaFoldDB" id="A0A2T7BLW5"/>
<evidence type="ECO:0000313" key="1">
    <source>
        <dbReference type="EMBL" id="PUZ28611.1"/>
    </source>
</evidence>
<comment type="caution">
    <text evidence="1">The sequence shown here is derived from an EMBL/GenBank/DDBJ whole genome shotgun (WGS) entry which is preliminary data.</text>
</comment>
<protein>
    <submittedName>
        <fullName evidence="1">Uncharacterized protein</fullName>
    </submittedName>
</protein>
<dbReference type="Proteomes" id="UP000244450">
    <property type="component" value="Unassembled WGS sequence"/>
</dbReference>
<name>A0A2T7BLW5_9BACT</name>
<proteinExistence type="predicted"/>
<reference evidence="1 2" key="1">
    <citation type="submission" date="2018-04" db="EMBL/GenBank/DDBJ databases">
        <title>Chitinophaga fuyangensis sp. nov., isolated from soil in a chemical factory.</title>
        <authorList>
            <person name="Chen K."/>
        </authorList>
    </citation>
    <scope>NUCLEOTIDE SEQUENCE [LARGE SCALE GENOMIC DNA]</scope>
    <source>
        <strain evidence="1 2">LY-1</strain>
    </source>
</reference>
<accession>A0A2T7BLW5</accession>
<evidence type="ECO:0000313" key="2">
    <source>
        <dbReference type="Proteomes" id="UP000244450"/>
    </source>
</evidence>
<keyword evidence="2" id="KW-1185">Reference proteome</keyword>
<sequence length="108" mass="11479">MNTFQHNAIIAIGGLGEIHLLHEQLRRLLWGQGPDYVRLLSPVCNSLAGRLASFAIMPHGFDLDSPSAQAAGRLLEEATILIGMADCQYVHVGFGIPGAAAYVLGPSV</sequence>